<organism evidence="2 3">
    <name type="scientific">Strigamia maritima</name>
    <name type="common">European centipede</name>
    <name type="synonym">Geophilus maritimus</name>
    <dbReference type="NCBI Taxonomy" id="126957"/>
    <lineage>
        <taxon>Eukaryota</taxon>
        <taxon>Metazoa</taxon>
        <taxon>Ecdysozoa</taxon>
        <taxon>Arthropoda</taxon>
        <taxon>Myriapoda</taxon>
        <taxon>Chilopoda</taxon>
        <taxon>Pleurostigmophora</taxon>
        <taxon>Geophilomorpha</taxon>
        <taxon>Linotaeniidae</taxon>
        <taxon>Strigamia</taxon>
    </lineage>
</organism>
<feature type="region of interest" description="Disordered" evidence="1">
    <location>
        <begin position="111"/>
        <end position="136"/>
    </location>
</feature>
<evidence type="ECO:0000313" key="2">
    <source>
        <dbReference type="EnsemblMetazoa" id="SMAR009667-PA"/>
    </source>
</evidence>
<evidence type="ECO:0000313" key="3">
    <source>
        <dbReference type="Proteomes" id="UP000014500"/>
    </source>
</evidence>
<dbReference type="AlphaFoldDB" id="T1J7L3"/>
<dbReference type="EMBL" id="JH431936">
    <property type="status" value="NOT_ANNOTATED_CDS"/>
    <property type="molecule type" value="Genomic_DNA"/>
</dbReference>
<reference evidence="2" key="2">
    <citation type="submission" date="2015-02" db="UniProtKB">
        <authorList>
            <consortium name="EnsemblMetazoa"/>
        </authorList>
    </citation>
    <scope>IDENTIFICATION</scope>
</reference>
<proteinExistence type="predicted"/>
<protein>
    <submittedName>
        <fullName evidence="2">Uncharacterized protein</fullName>
    </submittedName>
</protein>
<reference evidence="3" key="1">
    <citation type="submission" date="2011-05" db="EMBL/GenBank/DDBJ databases">
        <authorList>
            <person name="Richards S.R."/>
            <person name="Qu J."/>
            <person name="Jiang H."/>
            <person name="Jhangiani S.N."/>
            <person name="Agravi P."/>
            <person name="Goodspeed R."/>
            <person name="Gross S."/>
            <person name="Mandapat C."/>
            <person name="Jackson L."/>
            <person name="Mathew T."/>
            <person name="Pu L."/>
            <person name="Thornton R."/>
            <person name="Saada N."/>
            <person name="Wilczek-Boney K.B."/>
            <person name="Lee S."/>
            <person name="Kovar C."/>
            <person name="Wu Y."/>
            <person name="Scherer S.E."/>
            <person name="Worley K.C."/>
            <person name="Muzny D.M."/>
            <person name="Gibbs R."/>
        </authorList>
    </citation>
    <scope>NUCLEOTIDE SEQUENCE</scope>
    <source>
        <strain evidence="3">Brora</strain>
    </source>
</reference>
<keyword evidence="3" id="KW-1185">Reference proteome</keyword>
<evidence type="ECO:0000256" key="1">
    <source>
        <dbReference type="SAM" id="MobiDB-lite"/>
    </source>
</evidence>
<dbReference type="HOGENOM" id="CLU_1708799_0_0_1"/>
<sequence length="154" mass="16990">IHSSRRFFSPRAVDGSSIPSCDSIVVPVSDIGLHGYAVATIVALLGAVDRTKATWMCLQVTSYLQGSCDRGVVSLFCRRGSLRSRCPPRFSLRRKISRHVVQLPFFQHKKSEASKAGPLPRPEKRTPRQGAAQSPTLQLHRCRGCLAYDQPGQC</sequence>
<name>T1J7L3_STRMM</name>
<dbReference type="EnsemblMetazoa" id="SMAR009667-RA">
    <property type="protein sequence ID" value="SMAR009667-PA"/>
    <property type="gene ID" value="SMAR009667"/>
</dbReference>
<dbReference type="Proteomes" id="UP000014500">
    <property type="component" value="Unassembled WGS sequence"/>
</dbReference>
<accession>T1J7L3</accession>